<comment type="caution">
    <text evidence="1">The sequence shown here is derived from an EMBL/GenBank/DDBJ whole genome shotgun (WGS) entry which is preliminary data.</text>
</comment>
<proteinExistence type="predicted"/>
<dbReference type="RefSeq" id="WP_121923610.1">
    <property type="nucleotide sequence ID" value="NZ_REFO01000015.1"/>
</dbReference>
<sequence>MKKLIILLLIVLNVAYAKKFLIKKGDIVDGKLNVGIVIAKKPSVNTEFLNPYQEKEPPQVYPISITFSSNILQNCNAIGYLIYNTDFNRFYGSISEISCNENGKIKNYETKGYILNNQAIVGLSELETQTNTPIKIMFIKEITPK</sequence>
<reference evidence="1 2" key="1">
    <citation type="submission" date="2018-10" db="EMBL/GenBank/DDBJ databases">
        <title>Genomic Encyclopedia of Archaeal and Bacterial Type Strains, Phase II (KMG-II): from individual species to whole genera.</title>
        <authorList>
            <person name="Goeker M."/>
        </authorList>
    </citation>
    <scope>NUCLEOTIDE SEQUENCE [LARGE SCALE GENOMIC DNA]</scope>
    <source>
        <strain evidence="1 2">VM1</strain>
    </source>
</reference>
<dbReference type="OrthoDB" id="9848441at2"/>
<keyword evidence="2" id="KW-1185">Reference proteome</keyword>
<accession>A0A3M0BDH6</accession>
<organism evidence="1 2">
    <name type="scientific">Hydrogenothermus marinus</name>
    <dbReference type="NCBI Taxonomy" id="133270"/>
    <lineage>
        <taxon>Bacteria</taxon>
        <taxon>Pseudomonadati</taxon>
        <taxon>Aquificota</taxon>
        <taxon>Aquificia</taxon>
        <taxon>Aquificales</taxon>
        <taxon>Hydrogenothermaceae</taxon>
        <taxon>Hydrogenothermus</taxon>
    </lineage>
</organism>
<protein>
    <submittedName>
        <fullName evidence="1">Uncharacterized protein</fullName>
    </submittedName>
</protein>
<dbReference type="AlphaFoldDB" id="A0A3M0BDH6"/>
<gene>
    <name evidence="1" type="ORF">CLV39_1506</name>
</gene>
<evidence type="ECO:0000313" key="2">
    <source>
        <dbReference type="Proteomes" id="UP000280842"/>
    </source>
</evidence>
<name>A0A3M0BDH6_9AQUI</name>
<dbReference type="Proteomes" id="UP000280842">
    <property type="component" value="Unassembled WGS sequence"/>
</dbReference>
<evidence type="ECO:0000313" key="1">
    <source>
        <dbReference type="EMBL" id="RMA93028.1"/>
    </source>
</evidence>
<dbReference type="EMBL" id="REFO01000015">
    <property type="protein sequence ID" value="RMA93028.1"/>
    <property type="molecule type" value="Genomic_DNA"/>
</dbReference>